<gene>
    <name evidence="11" type="ORF">HBA49_00045</name>
    <name evidence="12" type="ORF">NCTC10254_01685</name>
</gene>
<feature type="transmembrane region" description="Helical" evidence="8">
    <location>
        <begin position="104"/>
        <end position="124"/>
    </location>
</feature>
<evidence type="ECO:0000256" key="5">
    <source>
        <dbReference type="ARBA" id="ARBA00022989"/>
    </source>
</evidence>
<dbReference type="GO" id="GO:0005886">
    <property type="term" value="C:plasma membrane"/>
    <property type="evidence" value="ECO:0007669"/>
    <property type="project" value="UniProtKB-SubCell"/>
</dbReference>
<evidence type="ECO:0000256" key="2">
    <source>
        <dbReference type="ARBA" id="ARBA00007362"/>
    </source>
</evidence>
<evidence type="ECO:0000256" key="6">
    <source>
        <dbReference type="ARBA" id="ARBA00023136"/>
    </source>
</evidence>
<evidence type="ECO:0000256" key="7">
    <source>
        <dbReference type="SAM" id="MobiDB-lite"/>
    </source>
</evidence>
<accession>A0A6H9XFF8</accession>
<keyword evidence="3" id="KW-1003">Cell membrane</keyword>
<evidence type="ECO:0000313" key="12">
    <source>
        <dbReference type="EMBL" id="SPW29560.1"/>
    </source>
</evidence>
<proteinExistence type="inferred from homology"/>
<dbReference type="SUPFAM" id="SSF103481">
    <property type="entry name" value="Multidrug resistance efflux transporter EmrE"/>
    <property type="match status" value="2"/>
</dbReference>
<feature type="region of interest" description="Disordered" evidence="7">
    <location>
        <begin position="325"/>
        <end position="347"/>
    </location>
</feature>
<evidence type="ECO:0000313" key="11">
    <source>
        <dbReference type="EMBL" id="QIP44094.1"/>
    </source>
</evidence>
<dbReference type="InterPro" id="IPR051258">
    <property type="entry name" value="Diverse_Substrate_Transporter"/>
</dbReference>
<dbReference type="EMBL" id="CP050134">
    <property type="protein sequence ID" value="QIP44094.1"/>
    <property type="molecule type" value="Genomic_DNA"/>
</dbReference>
<dbReference type="GeneID" id="84573828"/>
<dbReference type="InterPro" id="IPR037185">
    <property type="entry name" value="EmrE-like"/>
</dbReference>
<dbReference type="PANTHER" id="PTHR42920">
    <property type="entry name" value="OS03G0707200 PROTEIN-RELATED"/>
    <property type="match status" value="1"/>
</dbReference>
<feature type="transmembrane region" description="Helical" evidence="8">
    <location>
        <begin position="40"/>
        <end position="57"/>
    </location>
</feature>
<dbReference type="Proteomes" id="UP000249886">
    <property type="component" value="Unassembled WGS sequence"/>
</dbReference>
<comment type="subcellular location">
    <subcellularLocation>
        <location evidence="1">Cell membrane</location>
        <topology evidence="1">Multi-pass membrane protein</topology>
    </subcellularLocation>
</comment>
<dbReference type="PANTHER" id="PTHR42920:SF11">
    <property type="entry name" value="INNER MEMBRANE PROTEIN YTFF"/>
    <property type="match status" value="1"/>
</dbReference>
<feature type="transmembrane region" description="Helical" evidence="8">
    <location>
        <begin position="272"/>
        <end position="289"/>
    </location>
</feature>
<keyword evidence="5 8" id="KW-1133">Transmembrane helix</keyword>
<feature type="transmembrane region" description="Helical" evidence="8">
    <location>
        <begin position="188"/>
        <end position="208"/>
    </location>
</feature>
<evidence type="ECO:0000256" key="1">
    <source>
        <dbReference type="ARBA" id="ARBA00004651"/>
    </source>
</evidence>
<evidence type="ECO:0000313" key="13">
    <source>
        <dbReference type="Proteomes" id="UP000249886"/>
    </source>
</evidence>
<feature type="chain" id="PRO_5041554392" evidence="9">
    <location>
        <begin position="25"/>
        <end position="369"/>
    </location>
</feature>
<feature type="transmembrane region" description="Helical" evidence="8">
    <location>
        <begin position="78"/>
        <end position="98"/>
    </location>
</feature>
<reference evidence="12 13" key="1">
    <citation type="submission" date="2018-06" db="EMBL/GenBank/DDBJ databases">
        <authorList>
            <consortium name="Pathogen Informatics"/>
            <person name="Doyle S."/>
        </authorList>
    </citation>
    <scope>NUCLEOTIDE SEQUENCE [LARGE SCALE GENOMIC DNA]</scope>
    <source>
        <strain evidence="12 13">NCTC10254</strain>
    </source>
</reference>
<dbReference type="RefSeq" id="WP_005526157.1">
    <property type="nucleotide sequence ID" value="NZ_UARK01000014.1"/>
</dbReference>
<evidence type="ECO:0000259" key="10">
    <source>
        <dbReference type="Pfam" id="PF00892"/>
    </source>
</evidence>
<keyword evidence="6 8" id="KW-0472">Membrane</keyword>
<dbReference type="InterPro" id="IPR000620">
    <property type="entry name" value="EamA_dom"/>
</dbReference>
<reference evidence="11" key="2">
    <citation type="submission" date="2020-03" db="EMBL/GenBank/DDBJ databases">
        <authorList>
            <person name="Johnston C.D."/>
            <person name="Cotton S.L."/>
            <person name="Dewhirst F.E."/>
        </authorList>
    </citation>
    <scope>NUCLEOTIDE SEQUENCE [LARGE SCALE GENOMIC DNA]</scope>
    <source>
        <strain evidence="11">ATCC 14266</strain>
    </source>
</reference>
<feature type="signal peptide" evidence="9">
    <location>
        <begin position="1"/>
        <end position="24"/>
    </location>
</feature>
<sequence>MPLTSKKNTAILFAILAAAFYALSAPASKYILATTTPTMMAAFLYLGAGSGMLLITLGHRITHTPNPADRLTRADLPYTIAMIVLDIAAPILLMLGIARTTAANASLLNNFEIVATSLIALVVFKEIISPRLWVAIGLVTAASIILSLDITGGFHLDYGSLLVLGACVCWGIENNCTNRLATKSSEQIVMVKGIFSGLGSLTVALIIANPIPPIATILATMILGFVAYGLSINFYILAQKDLGAAKTSGYYAIAPFLGVLFSMVLLRELPAWNFWLALAIMAAATYLMIKDSIGLQHTHEHGHTHTHPHSHISGGRIITHNHEHTHHHVHAHTHAAGTDPNSHDHDHEFLHAEHSHDDHTHEHPELLGL</sequence>
<evidence type="ECO:0000256" key="3">
    <source>
        <dbReference type="ARBA" id="ARBA00022475"/>
    </source>
</evidence>
<keyword evidence="4 8" id="KW-0812">Transmembrane</keyword>
<dbReference type="Pfam" id="PF00892">
    <property type="entry name" value="EamA"/>
    <property type="match status" value="2"/>
</dbReference>
<organism evidence="12 13">
    <name type="scientific">Corynebacterium matruchotii</name>
    <dbReference type="NCBI Taxonomy" id="43768"/>
    <lineage>
        <taxon>Bacteria</taxon>
        <taxon>Bacillati</taxon>
        <taxon>Actinomycetota</taxon>
        <taxon>Actinomycetes</taxon>
        <taxon>Mycobacteriales</taxon>
        <taxon>Corynebacteriaceae</taxon>
        <taxon>Corynebacterium</taxon>
    </lineage>
</organism>
<keyword evidence="9" id="KW-0732">Signal</keyword>
<feature type="transmembrane region" description="Helical" evidence="8">
    <location>
        <begin position="131"/>
        <end position="152"/>
    </location>
</feature>
<evidence type="ECO:0000256" key="8">
    <source>
        <dbReference type="SAM" id="Phobius"/>
    </source>
</evidence>
<feature type="domain" description="EamA" evidence="10">
    <location>
        <begin position="9"/>
        <end position="147"/>
    </location>
</feature>
<evidence type="ECO:0000256" key="9">
    <source>
        <dbReference type="SAM" id="SignalP"/>
    </source>
</evidence>
<feature type="transmembrane region" description="Helical" evidence="8">
    <location>
        <begin position="214"/>
        <end position="237"/>
    </location>
</feature>
<dbReference type="AlphaFoldDB" id="A0A6H9XFF8"/>
<protein>
    <submittedName>
        <fullName evidence="11">EamA family transporter</fullName>
    </submittedName>
    <submittedName>
        <fullName evidence="12">Putative integral membrane protein</fullName>
    </submittedName>
</protein>
<feature type="domain" description="EamA" evidence="10">
    <location>
        <begin position="159"/>
        <end position="289"/>
    </location>
</feature>
<comment type="similarity">
    <text evidence="2">Belongs to the EamA transporter family.</text>
</comment>
<name>A0A6H9XFF8_9CORY</name>
<feature type="transmembrane region" description="Helical" evidence="8">
    <location>
        <begin position="249"/>
        <end position="266"/>
    </location>
</feature>
<evidence type="ECO:0000256" key="4">
    <source>
        <dbReference type="ARBA" id="ARBA00022692"/>
    </source>
</evidence>
<dbReference type="EMBL" id="UARK01000014">
    <property type="protein sequence ID" value="SPW29560.1"/>
    <property type="molecule type" value="Genomic_DNA"/>
</dbReference>